<protein>
    <submittedName>
        <fullName evidence="1">Uncharacterized protein</fullName>
    </submittedName>
</protein>
<sequence length="86" mass="10100">MGSLHPTSCWKRSSKIAYFSCWQVLLWKEFRLEGCPGVKVILIWISDWGLDRRNYCSAAGVHRGVETAELDKLRDDIQRWSFPNQR</sequence>
<gene>
    <name evidence="1" type="ORF">H5410_007393</name>
</gene>
<reference evidence="1 2" key="1">
    <citation type="submission" date="2020-09" db="EMBL/GenBank/DDBJ databases">
        <title>De no assembly of potato wild relative species, Solanum commersonii.</title>
        <authorList>
            <person name="Cho K."/>
        </authorList>
    </citation>
    <scope>NUCLEOTIDE SEQUENCE [LARGE SCALE GENOMIC DNA]</scope>
    <source>
        <strain evidence="1">LZ3.2</strain>
        <tissue evidence="1">Leaf</tissue>
    </source>
</reference>
<proteinExistence type="predicted"/>
<organism evidence="1 2">
    <name type="scientific">Solanum commersonii</name>
    <name type="common">Commerson's wild potato</name>
    <name type="synonym">Commerson's nightshade</name>
    <dbReference type="NCBI Taxonomy" id="4109"/>
    <lineage>
        <taxon>Eukaryota</taxon>
        <taxon>Viridiplantae</taxon>
        <taxon>Streptophyta</taxon>
        <taxon>Embryophyta</taxon>
        <taxon>Tracheophyta</taxon>
        <taxon>Spermatophyta</taxon>
        <taxon>Magnoliopsida</taxon>
        <taxon>eudicotyledons</taxon>
        <taxon>Gunneridae</taxon>
        <taxon>Pentapetalae</taxon>
        <taxon>asterids</taxon>
        <taxon>lamiids</taxon>
        <taxon>Solanales</taxon>
        <taxon>Solanaceae</taxon>
        <taxon>Solanoideae</taxon>
        <taxon>Solaneae</taxon>
        <taxon>Solanum</taxon>
    </lineage>
</organism>
<evidence type="ECO:0000313" key="1">
    <source>
        <dbReference type="EMBL" id="KAG5622175.1"/>
    </source>
</evidence>
<dbReference type="Proteomes" id="UP000824120">
    <property type="component" value="Chromosome 2"/>
</dbReference>
<evidence type="ECO:0000313" key="2">
    <source>
        <dbReference type="Proteomes" id="UP000824120"/>
    </source>
</evidence>
<dbReference type="AlphaFoldDB" id="A0A9J6AE00"/>
<comment type="caution">
    <text evidence="1">The sequence shown here is derived from an EMBL/GenBank/DDBJ whole genome shotgun (WGS) entry which is preliminary data.</text>
</comment>
<dbReference type="EMBL" id="JACXVP010000002">
    <property type="protein sequence ID" value="KAG5622175.1"/>
    <property type="molecule type" value="Genomic_DNA"/>
</dbReference>
<accession>A0A9J6AE00</accession>
<name>A0A9J6AE00_SOLCO</name>
<keyword evidence="2" id="KW-1185">Reference proteome</keyword>